<feature type="non-terminal residue" evidence="1">
    <location>
        <position position="54"/>
    </location>
</feature>
<dbReference type="EMBL" id="JASPKZ010009800">
    <property type="protein sequence ID" value="KAJ9576316.1"/>
    <property type="molecule type" value="Genomic_DNA"/>
</dbReference>
<sequence length="54" mass="6300">FTVTVFQNSITVVLSTSPQSTAASYLQNHFHLQSFKFLKQYLSSYFNRNFDTMN</sequence>
<evidence type="ECO:0000313" key="2">
    <source>
        <dbReference type="Proteomes" id="UP001233999"/>
    </source>
</evidence>
<reference evidence="1" key="2">
    <citation type="submission" date="2023-05" db="EMBL/GenBank/DDBJ databases">
        <authorList>
            <person name="Fouks B."/>
        </authorList>
    </citation>
    <scope>NUCLEOTIDE SEQUENCE</scope>
    <source>
        <strain evidence="1">Stay&amp;Tobe</strain>
        <tissue evidence="1">Testes</tissue>
    </source>
</reference>
<organism evidence="1 2">
    <name type="scientific">Diploptera punctata</name>
    <name type="common">Pacific beetle cockroach</name>
    <dbReference type="NCBI Taxonomy" id="6984"/>
    <lineage>
        <taxon>Eukaryota</taxon>
        <taxon>Metazoa</taxon>
        <taxon>Ecdysozoa</taxon>
        <taxon>Arthropoda</taxon>
        <taxon>Hexapoda</taxon>
        <taxon>Insecta</taxon>
        <taxon>Pterygota</taxon>
        <taxon>Neoptera</taxon>
        <taxon>Polyneoptera</taxon>
        <taxon>Dictyoptera</taxon>
        <taxon>Blattodea</taxon>
        <taxon>Blaberoidea</taxon>
        <taxon>Blaberidae</taxon>
        <taxon>Diplopterinae</taxon>
        <taxon>Diploptera</taxon>
    </lineage>
</organism>
<name>A0AAD7Z9N2_DIPPU</name>
<reference evidence="1" key="1">
    <citation type="journal article" date="2023" name="IScience">
        <title>Live-bearing cockroach genome reveals convergent evolutionary mechanisms linked to viviparity in insects and beyond.</title>
        <authorList>
            <person name="Fouks B."/>
            <person name="Harrison M.C."/>
            <person name="Mikhailova A.A."/>
            <person name="Marchal E."/>
            <person name="English S."/>
            <person name="Carruthers M."/>
            <person name="Jennings E.C."/>
            <person name="Chiamaka E.L."/>
            <person name="Frigard R.A."/>
            <person name="Pippel M."/>
            <person name="Attardo G.M."/>
            <person name="Benoit J.B."/>
            <person name="Bornberg-Bauer E."/>
            <person name="Tobe S.S."/>
        </authorList>
    </citation>
    <scope>NUCLEOTIDE SEQUENCE</scope>
    <source>
        <strain evidence="1">Stay&amp;Tobe</strain>
    </source>
</reference>
<keyword evidence="2" id="KW-1185">Reference proteome</keyword>
<feature type="non-terminal residue" evidence="1">
    <location>
        <position position="1"/>
    </location>
</feature>
<comment type="caution">
    <text evidence="1">The sequence shown here is derived from an EMBL/GenBank/DDBJ whole genome shotgun (WGS) entry which is preliminary data.</text>
</comment>
<accession>A0AAD7Z9N2</accession>
<dbReference type="Proteomes" id="UP001233999">
    <property type="component" value="Unassembled WGS sequence"/>
</dbReference>
<gene>
    <name evidence="1" type="ORF">L9F63_006816</name>
</gene>
<evidence type="ECO:0000313" key="1">
    <source>
        <dbReference type="EMBL" id="KAJ9576316.1"/>
    </source>
</evidence>
<proteinExistence type="predicted"/>
<dbReference type="AlphaFoldDB" id="A0AAD7Z9N2"/>
<protein>
    <submittedName>
        <fullName evidence="1">Uncharacterized protein</fullName>
    </submittedName>
</protein>